<comment type="caution">
    <text evidence="13">The sequence shown here is derived from an EMBL/GenBank/DDBJ whole genome shotgun (WGS) entry which is preliminary data.</text>
</comment>
<dbReference type="AlphaFoldDB" id="A0A0R2SYR0"/>
<keyword evidence="4 10" id="KW-0808">Transferase</keyword>
<feature type="binding site" evidence="10">
    <location>
        <begin position="100"/>
        <end position="110"/>
    </location>
    <ligand>
        <name>ATP</name>
        <dbReference type="ChEBI" id="CHEBI:30616"/>
    </ligand>
</feature>
<comment type="function">
    <text evidence="10">Catalyzes the phosphorylation of the position 2 hydroxy group of 4-diphosphocytidyl-2C-methyl-D-erythritol.</text>
</comment>
<dbReference type="InterPro" id="IPR013750">
    <property type="entry name" value="GHMP_kinase_C_dom"/>
</dbReference>
<sequence>MIARALHCLAPAKLNLFLHITGRRPDGYHDLQTLFQLLDFGDEMTFAPNDSGLLSLSAHGPTANTMPLDGNLILRAAELLRATCPGKTLGADILIDKRLPAGAGLGGGSSDAAATLVSLNQLWELGLTREQLGAIGVTLGADVPVFVRGHSAWAEGVGDQLTDIMLGQRIYLVATPNCAVSTAEIFGMPDLTRNTQAIKMPDFLAGRSRNDCEAVTRRLYPLVASTIDWLAQYASARMTGTGASVFAEFNDSDSAQAALRDLPDYCTGFVARGIDKIER</sequence>
<comment type="pathway">
    <text evidence="10">Isoprenoid biosynthesis; isopentenyl diphosphate biosynthesis via DXP pathway; isopentenyl diphosphate from 1-deoxy-D-xylulose 5-phosphate: step 3/6.</text>
</comment>
<evidence type="ECO:0000313" key="14">
    <source>
        <dbReference type="Proteomes" id="UP000051242"/>
    </source>
</evidence>
<feature type="active site" evidence="10">
    <location>
        <position position="13"/>
    </location>
</feature>
<feature type="domain" description="GHMP kinase C-terminal" evidence="12">
    <location>
        <begin position="209"/>
        <end position="266"/>
    </location>
</feature>
<evidence type="ECO:0000256" key="7">
    <source>
        <dbReference type="ARBA" id="ARBA00022840"/>
    </source>
</evidence>
<dbReference type="GO" id="GO:0005524">
    <property type="term" value="F:ATP binding"/>
    <property type="evidence" value="ECO:0007669"/>
    <property type="project" value="UniProtKB-UniRule"/>
</dbReference>
<dbReference type="Pfam" id="PF00288">
    <property type="entry name" value="GHMP_kinases_N"/>
    <property type="match status" value="1"/>
</dbReference>
<dbReference type="InterPro" id="IPR014721">
    <property type="entry name" value="Ribsml_uS5_D2-typ_fold_subgr"/>
</dbReference>
<gene>
    <name evidence="10" type="primary">ispE</name>
    <name evidence="13" type="ORF">ABR85_06990</name>
</gene>
<dbReference type="PANTHER" id="PTHR43527:SF2">
    <property type="entry name" value="4-DIPHOSPHOCYTIDYL-2-C-METHYL-D-ERYTHRITOL KINASE, CHLOROPLASTIC"/>
    <property type="match status" value="1"/>
</dbReference>
<evidence type="ECO:0000256" key="2">
    <source>
        <dbReference type="ARBA" id="ARBA00012052"/>
    </source>
</evidence>
<name>A0A0R2SYR0_9GAMM</name>
<comment type="catalytic activity">
    <reaction evidence="10">
        <text>4-CDP-2-C-methyl-D-erythritol + ATP = 4-CDP-2-C-methyl-D-erythritol 2-phosphate + ADP + H(+)</text>
        <dbReference type="Rhea" id="RHEA:18437"/>
        <dbReference type="ChEBI" id="CHEBI:15378"/>
        <dbReference type="ChEBI" id="CHEBI:30616"/>
        <dbReference type="ChEBI" id="CHEBI:57823"/>
        <dbReference type="ChEBI" id="CHEBI:57919"/>
        <dbReference type="ChEBI" id="CHEBI:456216"/>
        <dbReference type="EC" id="2.7.1.148"/>
    </reaction>
</comment>
<evidence type="ECO:0000256" key="9">
    <source>
        <dbReference type="ARBA" id="ARBA00032554"/>
    </source>
</evidence>
<reference evidence="13 14" key="1">
    <citation type="submission" date="2015-10" db="EMBL/GenBank/DDBJ databases">
        <title>Metagenome-Assembled Genomes uncover a global brackish microbiome.</title>
        <authorList>
            <person name="Hugerth L.W."/>
            <person name="Larsson J."/>
            <person name="Alneberg J."/>
            <person name="Lindh M.V."/>
            <person name="Legrand C."/>
            <person name="Pinhassi J."/>
            <person name="Andersson A.F."/>
        </authorList>
    </citation>
    <scope>NUCLEOTIDE SEQUENCE [LARGE SCALE GENOMIC DNA]</scope>
    <source>
        <strain evidence="13">BACL22 MAG-120619-bin3</strain>
    </source>
</reference>
<dbReference type="UniPathway" id="UPA00056">
    <property type="reaction ID" value="UER00094"/>
</dbReference>
<evidence type="ECO:0000256" key="3">
    <source>
        <dbReference type="ARBA" id="ARBA00017473"/>
    </source>
</evidence>
<accession>A0A0R2SYR0</accession>
<dbReference type="GO" id="GO:0050515">
    <property type="term" value="F:4-(cytidine 5'-diphospho)-2-C-methyl-D-erythritol kinase activity"/>
    <property type="evidence" value="ECO:0007669"/>
    <property type="project" value="UniProtKB-UniRule"/>
</dbReference>
<dbReference type="InterPro" id="IPR004424">
    <property type="entry name" value="IspE"/>
</dbReference>
<keyword evidence="5 10" id="KW-0547">Nucleotide-binding</keyword>
<dbReference type="Proteomes" id="UP000051242">
    <property type="component" value="Unassembled WGS sequence"/>
</dbReference>
<dbReference type="SUPFAM" id="SSF54211">
    <property type="entry name" value="Ribosomal protein S5 domain 2-like"/>
    <property type="match status" value="1"/>
</dbReference>
<evidence type="ECO:0000256" key="10">
    <source>
        <dbReference type="HAMAP-Rule" id="MF_00061"/>
    </source>
</evidence>
<comment type="similarity">
    <text evidence="1 10">Belongs to the GHMP kinase family. IspE subfamily.</text>
</comment>
<proteinExistence type="inferred from homology"/>
<evidence type="ECO:0000259" key="11">
    <source>
        <dbReference type="Pfam" id="PF00288"/>
    </source>
</evidence>
<dbReference type="InterPro" id="IPR020568">
    <property type="entry name" value="Ribosomal_Su5_D2-typ_SF"/>
</dbReference>
<keyword evidence="6 10" id="KW-0418">Kinase</keyword>
<dbReference type="PANTHER" id="PTHR43527">
    <property type="entry name" value="4-DIPHOSPHOCYTIDYL-2-C-METHYL-D-ERYTHRITOL KINASE, CHLOROPLASTIC"/>
    <property type="match status" value="1"/>
</dbReference>
<evidence type="ECO:0000256" key="6">
    <source>
        <dbReference type="ARBA" id="ARBA00022777"/>
    </source>
</evidence>
<evidence type="ECO:0000256" key="1">
    <source>
        <dbReference type="ARBA" id="ARBA00009684"/>
    </source>
</evidence>
<dbReference type="InterPro" id="IPR006204">
    <property type="entry name" value="GHMP_kinase_N_dom"/>
</dbReference>
<evidence type="ECO:0000256" key="4">
    <source>
        <dbReference type="ARBA" id="ARBA00022679"/>
    </source>
</evidence>
<dbReference type="EMBL" id="LICD01000123">
    <property type="protein sequence ID" value="KRO80057.1"/>
    <property type="molecule type" value="Genomic_DNA"/>
</dbReference>
<dbReference type="GO" id="GO:0019288">
    <property type="term" value="P:isopentenyl diphosphate biosynthetic process, methylerythritol 4-phosphate pathway"/>
    <property type="evidence" value="ECO:0007669"/>
    <property type="project" value="UniProtKB-UniRule"/>
</dbReference>
<dbReference type="SUPFAM" id="SSF55060">
    <property type="entry name" value="GHMP Kinase, C-terminal domain"/>
    <property type="match status" value="1"/>
</dbReference>
<keyword evidence="7 10" id="KW-0067">ATP-binding</keyword>
<protein>
    <recommendedName>
        <fullName evidence="3 10">4-diphosphocytidyl-2-C-methyl-D-erythritol kinase</fullName>
        <shortName evidence="10">CMK</shortName>
        <ecNumber evidence="2 10">2.7.1.148</ecNumber>
    </recommendedName>
    <alternativeName>
        <fullName evidence="9 10">4-(cytidine-5'-diphospho)-2-C-methyl-D-erythritol kinase</fullName>
    </alternativeName>
</protein>
<feature type="active site" evidence="10">
    <location>
        <position position="142"/>
    </location>
</feature>
<dbReference type="Pfam" id="PF08544">
    <property type="entry name" value="GHMP_kinases_C"/>
    <property type="match status" value="1"/>
</dbReference>
<dbReference type="GO" id="GO:0016114">
    <property type="term" value="P:terpenoid biosynthetic process"/>
    <property type="evidence" value="ECO:0007669"/>
    <property type="project" value="UniProtKB-UniRule"/>
</dbReference>
<dbReference type="Gene3D" id="3.30.70.890">
    <property type="entry name" value="GHMP kinase, C-terminal domain"/>
    <property type="match status" value="1"/>
</dbReference>
<dbReference type="PIRSF" id="PIRSF010376">
    <property type="entry name" value="IspE"/>
    <property type="match status" value="1"/>
</dbReference>
<evidence type="ECO:0000256" key="8">
    <source>
        <dbReference type="ARBA" id="ARBA00023229"/>
    </source>
</evidence>
<evidence type="ECO:0000259" key="12">
    <source>
        <dbReference type="Pfam" id="PF08544"/>
    </source>
</evidence>
<feature type="domain" description="GHMP kinase N-terminal" evidence="11">
    <location>
        <begin position="71"/>
        <end position="149"/>
    </location>
</feature>
<dbReference type="InterPro" id="IPR036554">
    <property type="entry name" value="GHMP_kinase_C_sf"/>
</dbReference>
<organism evidence="13 14">
    <name type="scientific">OM182 bacterium BACL3 MAG-120619-bin3</name>
    <dbReference type="NCBI Taxonomy" id="1655593"/>
    <lineage>
        <taxon>Bacteria</taxon>
        <taxon>Pseudomonadati</taxon>
        <taxon>Pseudomonadota</taxon>
        <taxon>Gammaproteobacteria</taxon>
        <taxon>OMG group</taxon>
        <taxon>OM182 clade</taxon>
    </lineage>
</organism>
<dbReference type="Gene3D" id="3.30.230.10">
    <property type="match status" value="1"/>
</dbReference>
<evidence type="ECO:0000256" key="5">
    <source>
        <dbReference type="ARBA" id="ARBA00022741"/>
    </source>
</evidence>
<dbReference type="EC" id="2.7.1.148" evidence="2 10"/>
<dbReference type="NCBIfam" id="NF011202">
    <property type="entry name" value="PRK14608.1"/>
    <property type="match status" value="1"/>
</dbReference>
<dbReference type="HAMAP" id="MF_00061">
    <property type="entry name" value="IspE"/>
    <property type="match status" value="1"/>
</dbReference>
<keyword evidence="8 10" id="KW-0414">Isoprene biosynthesis</keyword>
<evidence type="ECO:0000313" key="13">
    <source>
        <dbReference type="EMBL" id="KRO80057.1"/>
    </source>
</evidence>
<dbReference type="NCBIfam" id="TIGR00154">
    <property type="entry name" value="ispE"/>
    <property type="match status" value="1"/>
</dbReference>